<protein>
    <recommendedName>
        <fullName evidence="2">Histidine-containing phosphotransfer protein</fullName>
    </recommendedName>
</protein>
<dbReference type="PANTHER" id="PTHR28242">
    <property type="entry name" value="PHOSPHORELAY INTERMEDIATE PROTEIN YPD1"/>
    <property type="match status" value="1"/>
</dbReference>
<accession>A0AAD8N2K7</accession>
<comment type="caution">
    <text evidence="3">The sequence shown here is derived from an EMBL/GenBank/DDBJ whole genome shotgun (WGS) entry which is preliminary data.</text>
</comment>
<dbReference type="GO" id="GO:0043424">
    <property type="term" value="F:protein histidine kinase binding"/>
    <property type="evidence" value="ECO:0007669"/>
    <property type="project" value="UniProtKB-UniRule"/>
</dbReference>
<organism evidence="3 4">
    <name type="scientific">Heracleum sosnowskyi</name>
    <dbReference type="NCBI Taxonomy" id="360622"/>
    <lineage>
        <taxon>Eukaryota</taxon>
        <taxon>Viridiplantae</taxon>
        <taxon>Streptophyta</taxon>
        <taxon>Embryophyta</taxon>
        <taxon>Tracheophyta</taxon>
        <taxon>Spermatophyta</taxon>
        <taxon>Magnoliopsida</taxon>
        <taxon>eudicotyledons</taxon>
        <taxon>Gunneridae</taxon>
        <taxon>Pentapetalae</taxon>
        <taxon>asterids</taxon>
        <taxon>campanulids</taxon>
        <taxon>Apiales</taxon>
        <taxon>Apiaceae</taxon>
        <taxon>Apioideae</taxon>
        <taxon>apioid superclade</taxon>
        <taxon>Tordylieae</taxon>
        <taxon>Tordyliinae</taxon>
        <taxon>Heracleum</taxon>
    </lineage>
</organism>
<comment type="function">
    <text evidence="2">Functions as a two-component phosphorelay mediators between cytokinin sensor histidine kinases and response regulators (B-type ARRs). Plays an important role in propagating cytokinin signal transduction.</text>
</comment>
<dbReference type="InterPro" id="IPR036641">
    <property type="entry name" value="HPT_dom_sf"/>
</dbReference>
<dbReference type="Proteomes" id="UP001237642">
    <property type="component" value="Unassembled WGS sequence"/>
</dbReference>
<gene>
    <name evidence="3" type="ORF">POM88_012553</name>
</gene>
<name>A0AAD8N2K7_9APIA</name>
<dbReference type="EMBL" id="JAUIZM010000003">
    <property type="protein sequence ID" value="KAK1393497.1"/>
    <property type="molecule type" value="Genomic_DNA"/>
</dbReference>
<evidence type="ECO:0000313" key="4">
    <source>
        <dbReference type="Proteomes" id="UP001237642"/>
    </source>
</evidence>
<comment type="domain">
    <text evidence="2">Histidine-containing phosphotransfer domain (HPt) contains an active histidine that mediates the phosphotransfer.</text>
</comment>
<keyword evidence="2" id="KW-0932">Cytokinin signaling pathway</keyword>
<keyword evidence="4" id="KW-1185">Reference proteome</keyword>
<dbReference type="GO" id="GO:0000160">
    <property type="term" value="P:phosphorelay signal transduction system"/>
    <property type="evidence" value="ECO:0007669"/>
    <property type="project" value="UniProtKB-UniRule"/>
</dbReference>
<dbReference type="InterPro" id="IPR045871">
    <property type="entry name" value="AHP1-5/YPD1"/>
</dbReference>
<reference evidence="3" key="1">
    <citation type="submission" date="2023-02" db="EMBL/GenBank/DDBJ databases">
        <title>Genome of toxic invasive species Heracleum sosnowskyi carries increased number of genes despite the absence of recent whole-genome duplications.</title>
        <authorList>
            <person name="Schelkunov M."/>
            <person name="Shtratnikova V."/>
            <person name="Makarenko M."/>
            <person name="Klepikova A."/>
            <person name="Omelchenko D."/>
            <person name="Novikova G."/>
            <person name="Obukhova E."/>
            <person name="Bogdanov V."/>
            <person name="Penin A."/>
            <person name="Logacheva M."/>
        </authorList>
    </citation>
    <scope>NUCLEOTIDE SEQUENCE</scope>
    <source>
        <strain evidence="3">Hsosn_3</strain>
        <tissue evidence="3">Leaf</tissue>
    </source>
</reference>
<dbReference type="AlphaFoldDB" id="A0AAD8N2K7"/>
<reference evidence="3" key="2">
    <citation type="submission" date="2023-05" db="EMBL/GenBank/DDBJ databases">
        <authorList>
            <person name="Schelkunov M.I."/>
        </authorList>
    </citation>
    <scope>NUCLEOTIDE SEQUENCE</scope>
    <source>
        <strain evidence="3">Hsosn_3</strain>
        <tissue evidence="3">Leaf</tissue>
    </source>
</reference>
<dbReference type="PANTHER" id="PTHR28242:SF63">
    <property type="entry name" value="HISTIDINE-CONTAINING PHOSPHOTRANSFER PROTEIN"/>
    <property type="match status" value="1"/>
</dbReference>
<keyword evidence="1 2" id="KW-0902">Two-component regulatory system</keyword>
<comment type="subcellular location">
    <subcellularLocation>
        <location evidence="2">Cytoplasm</location>
        <location evidence="2">Cytosol</location>
    </subcellularLocation>
    <subcellularLocation>
        <location evidence="2">Nucleus</location>
    </subcellularLocation>
</comment>
<sequence length="189" mass="21145">MLTESSNDWFPVPASGVIPLVYISTLAMPKYAILIDLSAYINTNLNSVFMASSSNPILAQIQYAKDLGLANEQLKDLYQLKEENEHRYFENIFARFYNDTANRFATIESLLNYNTVDFYNIAEQSILLIGSATNIGAVRVTNASRRLRLAADNCSRDGCVQALDVVKRELAAVRPHLDAIVQIERGTSF</sequence>
<proteinExistence type="predicted"/>
<dbReference type="GO" id="GO:0009736">
    <property type="term" value="P:cytokinin-activated signaling pathway"/>
    <property type="evidence" value="ECO:0007669"/>
    <property type="project" value="UniProtKB-KW"/>
</dbReference>
<dbReference type="GO" id="GO:0009927">
    <property type="term" value="F:histidine phosphotransfer kinase activity"/>
    <property type="evidence" value="ECO:0007669"/>
    <property type="project" value="UniProtKB-UniRule"/>
</dbReference>
<dbReference type="Gene3D" id="1.20.120.160">
    <property type="entry name" value="HPT domain"/>
    <property type="match status" value="1"/>
</dbReference>
<dbReference type="GO" id="GO:0005829">
    <property type="term" value="C:cytosol"/>
    <property type="evidence" value="ECO:0007669"/>
    <property type="project" value="UniProtKB-SubCell"/>
</dbReference>
<evidence type="ECO:0000256" key="2">
    <source>
        <dbReference type="RuleBase" id="RU369004"/>
    </source>
</evidence>
<evidence type="ECO:0000313" key="3">
    <source>
        <dbReference type="EMBL" id="KAK1393497.1"/>
    </source>
</evidence>
<dbReference type="GO" id="GO:0005634">
    <property type="term" value="C:nucleus"/>
    <property type="evidence" value="ECO:0007669"/>
    <property type="project" value="UniProtKB-SubCell"/>
</dbReference>
<evidence type="ECO:0000256" key="1">
    <source>
        <dbReference type="ARBA" id="ARBA00023012"/>
    </source>
</evidence>
<dbReference type="SUPFAM" id="SSF47226">
    <property type="entry name" value="Histidine-containing phosphotransfer domain, HPT domain"/>
    <property type="match status" value="1"/>
</dbReference>